<accession>A0A381FGA2</accession>
<dbReference type="AlphaFoldDB" id="A0A381FGA2"/>
<dbReference type="OrthoDB" id="1256117at2"/>
<organism evidence="2 4">
    <name type="scientific">Chryseobacterium indoltheticum</name>
    <dbReference type="NCBI Taxonomy" id="254"/>
    <lineage>
        <taxon>Bacteria</taxon>
        <taxon>Pseudomonadati</taxon>
        <taxon>Bacteroidota</taxon>
        <taxon>Flavobacteriia</taxon>
        <taxon>Flavobacteriales</taxon>
        <taxon>Weeksellaceae</taxon>
        <taxon>Chryseobacterium group</taxon>
        <taxon>Chryseobacterium</taxon>
    </lineage>
</organism>
<dbReference type="EMBL" id="FTMF01000002">
    <property type="protein sequence ID" value="SIQ09281.1"/>
    <property type="molecule type" value="Genomic_DNA"/>
</dbReference>
<keyword evidence="3" id="KW-1185">Reference proteome</keyword>
<reference evidence="1 3" key="1">
    <citation type="submission" date="2017-01" db="EMBL/GenBank/DDBJ databases">
        <authorList>
            <person name="Varghese N."/>
            <person name="Submissions S."/>
        </authorList>
    </citation>
    <scope>NUCLEOTIDE SEQUENCE [LARGE SCALE GENOMIC DNA]</scope>
    <source>
        <strain evidence="1 3">ATCC 27950</strain>
    </source>
</reference>
<gene>
    <name evidence="2" type="ORF">NCTC13560_03189</name>
    <name evidence="1" type="ORF">SAMN05421682_102321</name>
</gene>
<evidence type="ECO:0000313" key="4">
    <source>
        <dbReference type="Proteomes" id="UP000255231"/>
    </source>
</evidence>
<protein>
    <submittedName>
        <fullName evidence="2">Uncharacterized protein</fullName>
    </submittedName>
</protein>
<dbReference type="Proteomes" id="UP000255231">
    <property type="component" value="Unassembled WGS sequence"/>
</dbReference>
<proteinExistence type="predicted"/>
<evidence type="ECO:0000313" key="1">
    <source>
        <dbReference type="EMBL" id="SIQ09281.1"/>
    </source>
</evidence>
<evidence type="ECO:0000313" key="2">
    <source>
        <dbReference type="EMBL" id="SUX45595.1"/>
    </source>
</evidence>
<evidence type="ECO:0000313" key="3">
    <source>
        <dbReference type="Proteomes" id="UP000185725"/>
    </source>
</evidence>
<name>A0A381FGA2_9FLAO</name>
<dbReference type="RefSeq" id="WP_076558640.1">
    <property type="nucleotide sequence ID" value="NZ_CP033929.1"/>
</dbReference>
<sequence>MKIFRLFIYVSIIFLILFSCKKNNPADVSQLYGLWKIKSDSMGTRESLNLNTDKTFTYKSSGHIAESFSFGKWEVVKDTLILNSVMPKECYYVLSFDGKCKSSHLFTDELIRKTILECESPALNNFFIEFENSKFIITKDSLVHKITHKNCKEVPYEITLYR</sequence>
<dbReference type="GeneID" id="303674569"/>
<dbReference type="KEGG" id="cil:EG358_12725"/>
<dbReference type="EMBL" id="UFVS01000001">
    <property type="protein sequence ID" value="SUX45595.1"/>
    <property type="molecule type" value="Genomic_DNA"/>
</dbReference>
<dbReference type="Proteomes" id="UP000185725">
    <property type="component" value="Unassembled WGS sequence"/>
</dbReference>
<reference evidence="2 4" key="2">
    <citation type="submission" date="2018-06" db="EMBL/GenBank/DDBJ databases">
        <authorList>
            <consortium name="Pathogen Informatics"/>
            <person name="Doyle S."/>
        </authorList>
    </citation>
    <scope>NUCLEOTIDE SEQUENCE [LARGE SCALE GENOMIC DNA]</scope>
    <source>
        <strain evidence="2 4">NCTC13560</strain>
    </source>
</reference>
<dbReference type="PROSITE" id="PS51257">
    <property type="entry name" value="PROKAR_LIPOPROTEIN"/>
    <property type="match status" value="1"/>
</dbReference>